<dbReference type="Proteomes" id="UP000694892">
    <property type="component" value="Chromosome 9_10S"/>
</dbReference>
<accession>A0A974BU57</accession>
<evidence type="ECO:0000313" key="2">
    <source>
        <dbReference type="Proteomes" id="UP000694892"/>
    </source>
</evidence>
<name>A0A974BU57_XENLA</name>
<gene>
    <name evidence="1" type="ORF">XELAEV_18047076mg</name>
</gene>
<evidence type="ECO:0000313" key="1">
    <source>
        <dbReference type="EMBL" id="OCT61049.1"/>
    </source>
</evidence>
<dbReference type="EMBL" id="CM004483">
    <property type="protein sequence ID" value="OCT61049.1"/>
    <property type="molecule type" value="Genomic_DNA"/>
</dbReference>
<reference evidence="2" key="1">
    <citation type="journal article" date="2016" name="Nature">
        <title>Genome evolution in the allotetraploid frog Xenopus laevis.</title>
        <authorList>
            <person name="Session A.M."/>
            <person name="Uno Y."/>
            <person name="Kwon T."/>
            <person name="Chapman J.A."/>
            <person name="Toyoda A."/>
            <person name="Takahashi S."/>
            <person name="Fukui A."/>
            <person name="Hikosaka A."/>
            <person name="Suzuki A."/>
            <person name="Kondo M."/>
            <person name="van Heeringen S.J."/>
            <person name="Quigley I."/>
            <person name="Heinz S."/>
            <person name="Ogino H."/>
            <person name="Ochi H."/>
            <person name="Hellsten U."/>
            <person name="Lyons J.B."/>
            <person name="Simakov O."/>
            <person name="Putnam N."/>
            <person name="Stites J."/>
            <person name="Kuroki Y."/>
            <person name="Tanaka T."/>
            <person name="Michiue T."/>
            <person name="Watanabe M."/>
            <person name="Bogdanovic O."/>
            <person name="Lister R."/>
            <person name="Georgiou G."/>
            <person name="Paranjpe S.S."/>
            <person name="van Kruijsbergen I."/>
            <person name="Shu S."/>
            <person name="Carlson J."/>
            <person name="Kinoshita T."/>
            <person name="Ohta Y."/>
            <person name="Mawaribuchi S."/>
            <person name="Jenkins J."/>
            <person name="Grimwood J."/>
            <person name="Schmutz J."/>
            <person name="Mitros T."/>
            <person name="Mozaffari S.V."/>
            <person name="Suzuki Y."/>
            <person name="Haramoto Y."/>
            <person name="Yamamoto T.S."/>
            <person name="Takagi C."/>
            <person name="Heald R."/>
            <person name="Miller K."/>
            <person name="Haudenschild C."/>
            <person name="Kitzman J."/>
            <person name="Nakayama T."/>
            <person name="Izutsu Y."/>
            <person name="Robert J."/>
            <person name="Fortriede J."/>
            <person name="Burns K."/>
            <person name="Lotay V."/>
            <person name="Karimi K."/>
            <person name="Yasuoka Y."/>
            <person name="Dichmann D.S."/>
            <person name="Flajnik M.F."/>
            <person name="Houston D.W."/>
            <person name="Shendure J."/>
            <person name="DuPasquier L."/>
            <person name="Vize P.D."/>
            <person name="Zorn A.M."/>
            <person name="Ito M."/>
            <person name="Marcotte E.M."/>
            <person name="Wallingford J.B."/>
            <person name="Ito Y."/>
            <person name="Asashima M."/>
            <person name="Ueno N."/>
            <person name="Matsuda Y."/>
            <person name="Veenstra G.J."/>
            <person name="Fujiyama A."/>
            <person name="Harland R.M."/>
            <person name="Taira M."/>
            <person name="Rokhsar D.S."/>
        </authorList>
    </citation>
    <scope>NUCLEOTIDE SEQUENCE [LARGE SCALE GENOMIC DNA]</scope>
    <source>
        <strain evidence="2">J</strain>
    </source>
</reference>
<protein>
    <submittedName>
        <fullName evidence="1">Uncharacterized protein</fullName>
    </submittedName>
</protein>
<dbReference type="AlphaFoldDB" id="A0A974BU57"/>
<organism evidence="1 2">
    <name type="scientific">Xenopus laevis</name>
    <name type="common">African clawed frog</name>
    <dbReference type="NCBI Taxonomy" id="8355"/>
    <lineage>
        <taxon>Eukaryota</taxon>
        <taxon>Metazoa</taxon>
        <taxon>Chordata</taxon>
        <taxon>Craniata</taxon>
        <taxon>Vertebrata</taxon>
        <taxon>Euteleostomi</taxon>
        <taxon>Amphibia</taxon>
        <taxon>Batrachia</taxon>
        <taxon>Anura</taxon>
        <taxon>Pipoidea</taxon>
        <taxon>Pipidae</taxon>
        <taxon>Xenopodinae</taxon>
        <taxon>Xenopus</taxon>
        <taxon>Xenopus</taxon>
    </lineage>
</organism>
<sequence length="67" mass="7412">MKPLVVSPASQLLGYEYCIMSCCNQNNANICLFRFKKGADKLRSVAKVAKDLDRPPSCPILGYKDST</sequence>
<proteinExistence type="predicted"/>